<protein>
    <submittedName>
        <fullName evidence="2">Uncharacterized protein</fullName>
    </submittedName>
</protein>
<name>A0AA39IYA1_9AGAR</name>
<dbReference type="Proteomes" id="UP001175226">
    <property type="component" value="Unassembled WGS sequence"/>
</dbReference>
<proteinExistence type="predicted"/>
<dbReference type="AlphaFoldDB" id="A0AA39IYA1"/>
<reference evidence="2" key="1">
    <citation type="submission" date="2023-06" db="EMBL/GenBank/DDBJ databases">
        <authorList>
            <consortium name="Lawrence Berkeley National Laboratory"/>
            <person name="Ahrendt S."/>
            <person name="Sahu N."/>
            <person name="Indic B."/>
            <person name="Wong-Bajracharya J."/>
            <person name="Merenyi Z."/>
            <person name="Ke H.-M."/>
            <person name="Monk M."/>
            <person name="Kocsube S."/>
            <person name="Drula E."/>
            <person name="Lipzen A."/>
            <person name="Balint B."/>
            <person name="Henrissat B."/>
            <person name="Andreopoulos B."/>
            <person name="Martin F.M."/>
            <person name="Harder C.B."/>
            <person name="Rigling D."/>
            <person name="Ford K.L."/>
            <person name="Foster G.D."/>
            <person name="Pangilinan J."/>
            <person name="Papanicolaou A."/>
            <person name="Barry K."/>
            <person name="LaButti K."/>
            <person name="Viragh M."/>
            <person name="Koriabine M."/>
            <person name="Yan M."/>
            <person name="Riley R."/>
            <person name="Champramary S."/>
            <person name="Plett K.L."/>
            <person name="Tsai I.J."/>
            <person name="Slot J."/>
            <person name="Sipos G."/>
            <person name="Plett J."/>
            <person name="Nagy L.G."/>
            <person name="Grigoriev I.V."/>
        </authorList>
    </citation>
    <scope>NUCLEOTIDE SEQUENCE</scope>
    <source>
        <strain evidence="2">FPL87.14</strain>
    </source>
</reference>
<dbReference type="EMBL" id="JAUEPT010000116">
    <property type="protein sequence ID" value="KAK0431379.1"/>
    <property type="molecule type" value="Genomic_DNA"/>
</dbReference>
<organism evidence="2 3">
    <name type="scientific">Armillaria borealis</name>
    <dbReference type="NCBI Taxonomy" id="47425"/>
    <lineage>
        <taxon>Eukaryota</taxon>
        <taxon>Fungi</taxon>
        <taxon>Dikarya</taxon>
        <taxon>Basidiomycota</taxon>
        <taxon>Agaricomycotina</taxon>
        <taxon>Agaricomycetes</taxon>
        <taxon>Agaricomycetidae</taxon>
        <taxon>Agaricales</taxon>
        <taxon>Marasmiineae</taxon>
        <taxon>Physalacriaceae</taxon>
        <taxon>Armillaria</taxon>
    </lineage>
</organism>
<keyword evidence="1" id="KW-0732">Signal</keyword>
<evidence type="ECO:0000313" key="3">
    <source>
        <dbReference type="Proteomes" id="UP001175226"/>
    </source>
</evidence>
<keyword evidence="3" id="KW-1185">Reference proteome</keyword>
<accession>A0AA39IYA1</accession>
<feature type="chain" id="PRO_5041469228" evidence="1">
    <location>
        <begin position="19"/>
        <end position="165"/>
    </location>
</feature>
<sequence>MKCLSFLSFFLYSSLSWALTNITIDDTSSMINYEGTWDSSSSHTSSLDYGGSHTLSSQSSASATFTFTGVAVYFLSPLWPYWVNSTITIDGGDETTLNLTDPVASTTDSGGSESSPYGVRWSKTGLSNSSHEVVVSMASSGQWVVVDGFMCVLVISCVRFYSPLR</sequence>
<gene>
    <name evidence="2" type="ORF">EV421DRAFT_1720598</name>
</gene>
<dbReference type="Gene3D" id="2.60.120.260">
    <property type="entry name" value="Galactose-binding domain-like"/>
    <property type="match status" value="1"/>
</dbReference>
<feature type="signal peptide" evidence="1">
    <location>
        <begin position="1"/>
        <end position="18"/>
    </location>
</feature>
<evidence type="ECO:0000313" key="2">
    <source>
        <dbReference type="EMBL" id="KAK0431379.1"/>
    </source>
</evidence>
<comment type="caution">
    <text evidence="2">The sequence shown here is derived from an EMBL/GenBank/DDBJ whole genome shotgun (WGS) entry which is preliminary data.</text>
</comment>
<evidence type="ECO:0000256" key="1">
    <source>
        <dbReference type="SAM" id="SignalP"/>
    </source>
</evidence>